<dbReference type="PANTHER" id="PTHR10332:SF80">
    <property type="entry name" value="EQUILIBRATIVE NUCLEOSIDE TRANSPORTER 2, ISOFORM A"/>
    <property type="match status" value="1"/>
</dbReference>
<protein>
    <submittedName>
        <fullName evidence="8">Uncharacterized protein</fullName>
    </submittedName>
</protein>
<dbReference type="PRINTS" id="PR01130">
    <property type="entry name" value="DERENTRNSPRT"/>
</dbReference>
<evidence type="ECO:0000256" key="2">
    <source>
        <dbReference type="ARBA" id="ARBA00007965"/>
    </source>
</evidence>
<dbReference type="Pfam" id="PF01733">
    <property type="entry name" value="Nucleoside_tran"/>
    <property type="match status" value="1"/>
</dbReference>
<evidence type="ECO:0000256" key="6">
    <source>
        <dbReference type="ARBA" id="ARBA00023136"/>
    </source>
</evidence>
<name>A0A1A9V9W4_GLOAU</name>
<proteinExistence type="inferred from homology"/>
<accession>A0A1A9V9W4</accession>
<dbReference type="VEuPathDB" id="VectorBase:GAUT030455"/>
<feature type="transmembrane region" description="Helical" evidence="7">
    <location>
        <begin position="96"/>
        <end position="120"/>
    </location>
</feature>
<keyword evidence="4 7" id="KW-0812">Transmembrane</keyword>
<keyword evidence="5 7" id="KW-1133">Transmembrane helix</keyword>
<dbReference type="EnsemblMetazoa" id="GAUT030455-RA">
    <property type="protein sequence ID" value="GAUT030455-PA"/>
    <property type="gene ID" value="GAUT030455"/>
</dbReference>
<reference evidence="8" key="1">
    <citation type="submission" date="2020-05" db="UniProtKB">
        <authorList>
            <consortium name="EnsemblMetazoa"/>
        </authorList>
    </citation>
    <scope>IDENTIFICATION</scope>
    <source>
        <strain evidence="8">TTRI</strain>
    </source>
</reference>
<dbReference type="GO" id="GO:0005886">
    <property type="term" value="C:plasma membrane"/>
    <property type="evidence" value="ECO:0007669"/>
    <property type="project" value="TreeGrafter"/>
</dbReference>
<evidence type="ECO:0000256" key="3">
    <source>
        <dbReference type="ARBA" id="ARBA00022448"/>
    </source>
</evidence>
<keyword evidence="9" id="KW-1185">Reference proteome</keyword>
<evidence type="ECO:0000313" key="9">
    <source>
        <dbReference type="Proteomes" id="UP000078200"/>
    </source>
</evidence>
<evidence type="ECO:0000313" key="8">
    <source>
        <dbReference type="EnsemblMetazoa" id="GAUT030455-PA"/>
    </source>
</evidence>
<dbReference type="InterPro" id="IPR002259">
    <property type="entry name" value="Eqnu_transpt"/>
</dbReference>
<feature type="transmembrane region" description="Helical" evidence="7">
    <location>
        <begin position="126"/>
        <end position="153"/>
    </location>
</feature>
<evidence type="ECO:0000256" key="7">
    <source>
        <dbReference type="SAM" id="Phobius"/>
    </source>
</evidence>
<dbReference type="PANTHER" id="PTHR10332">
    <property type="entry name" value="EQUILIBRATIVE NUCLEOSIDE TRANSPORTER"/>
    <property type="match status" value="1"/>
</dbReference>
<dbReference type="Proteomes" id="UP000078200">
    <property type="component" value="Unassembled WGS sequence"/>
</dbReference>
<sequence length="207" mass="23368">MTTLLGLWYRYIFLDNRNNVAICVARDGQMLRVFNSGRGKATKVSEGGLAMERGAWSPESRGDPDKKGMTCNGINGVYHNTVYDMAAILPVPYADAVVLGSNLSGLFAAIASICSSYIFSSHKTAAIYYFLTAILVFFLCFETYFALALNKFFRYHEIVRRKEDLRKVEGEIETRIPYLTCHCAASTLQCIFYAFRYTRCIPGSTFW</sequence>
<organism evidence="8 9">
    <name type="scientific">Glossina austeni</name>
    <name type="common">Savannah tsetse fly</name>
    <dbReference type="NCBI Taxonomy" id="7395"/>
    <lineage>
        <taxon>Eukaryota</taxon>
        <taxon>Metazoa</taxon>
        <taxon>Ecdysozoa</taxon>
        <taxon>Arthropoda</taxon>
        <taxon>Hexapoda</taxon>
        <taxon>Insecta</taxon>
        <taxon>Pterygota</taxon>
        <taxon>Neoptera</taxon>
        <taxon>Endopterygota</taxon>
        <taxon>Diptera</taxon>
        <taxon>Brachycera</taxon>
        <taxon>Muscomorpha</taxon>
        <taxon>Hippoboscoidea</taxon>
        <taxon>Glossinidae</taxon>
        <taxon>Glossina</taxon>
    </lineage>
</organism>
<evidence type="ECO:0000256" key="4">
    <source>
        <dbReference type="ARBA" id="ARBA00022692"/>
    </source>
</evidence>
<dbReference type="GO" id="GO:0005337">
    <property type="term" value="F:nucleoside transmembrane transporter activity"/>
    <property type="evidence" value="ECO:0007669"/>
    <property type="project" value="InterPro"/>
</dbReference>
<evidence type="ECO:0000256" key="5">
    <source>
        <dbReference type="ARBA" id="ARBA00022989"/>
    </source>
</evidence>
<comment type="similarity">
    <text evidence="2">Belongs to the SLC29A/ENT transporter (TC 2.A.57) family.</text>
</comment>
<dbReference type="AlphaFoldDB" id="A0A1A9V9W4"/>
<keyword evidence="3" id="KW-0813">Transport</keyword>
<comment type="subcellular location">
    <subcellularLocation>
        <location evidence="1">Membrane</location>
        <topology evidence="1">Multi-pass membrane protein</topology>
    </subcellularLocation>
</comment>
<keyword evidence="6 7" id="KW-0472">Membrane</keyword>
<evidence type="ECO:0000256" key="1">
    <source>
        <dbReference type="ARBA" id="ARBA00004141"/>
    </source>
</evidence>